<evidence type="ECO:0000313" key="2">
    <source>
        <dbReference type="WBParaSite" id="ES5_v2.g7421.t1"/>
    </source>
</evidence>
<protein>
    <submittedName>
        <fullName evidence="2">MSP domain-containing protein</fullName>
    </submittedName>
</protein>
<accession>A0AC34GRR8</accession>
<sequence>MSKPKIEKTATVEKEDSEEDDSSKDEGTTDTGTPSQSASPSTTLSSLHQYPSLPTAPTTSTTTSSTLGLTTTPETSSSPAPSSTSPPPIVVPPPLTIITAEEEETPSNSKPVLSLTKPPTSNGSAADQNGNGKGSSGEKSSLKLFKNTPGKPKESIFETKHPNLHAIDKEYLATLIETKEKYDKLVKSHTKCVSEDDQKEREKNRARDNKVNTKIWAKTPFYFLEIKTRERERNRRHRGGESYEQKKKRLKEWRRAHRHQVERIDEIRGRCFIDSLEESERYGPKDPMKYTYKRMKAMKESNEKALKQCEKAIAKEKEVAKVPFSFKGEKIYPYRYIEVYGQKWLALCPLWGMIRPFNERTRFSIVNFTDRHMEIKMRITGAENFKLTPMIQFMNPHSSQDVELVFMKKRRMRRPDERLTIYFNDMEDLHKMRKEFGKDKIDLTHHYAGRITVAVFIQNWEFKHELRPNNKFDHDVKEAGKRAKIYAYDSKLHASFNLKESPNPSDVSEDKESKVPQGYFHDATTSSTKKNREKEMKEREGKKKDAKISKDFADDLRSNSDSSKKRKEKEKKERQKKKEKEEKEKKHRKSGGGGAGLIKAKNSASMESKDIGEQTSNASVSRDMAKEWAKTKK</sequence>
<proteinExistence type="predicted"/>
<evidence type="ECO:0000313" key="1">
    <source>
        <dbReference type="Proteomes" id="UP000887579"/>
    </source>
</evidence>
<reference evidence="2" key="1">
    <citation type="submission" date="2022-11" db="UniProtKB">
        <authorList>
            <consortium name="WormBaseParasite"/>
        </authorList>
    </citation>
    <scope>IDENTIFICATION</scope>
</reference>
<dbReference type="WBParaSite" id="ES5_v2.g7421.t1">
    <property type="protein sequence ID" value="ES5_v2.g7421.t1"/>
    <property type="gene ID" value="ES5_v2.g7421"/>
</dbReference>
<dbReference type="Proteomes" id="UP000887579">
    <property type="component" value="Unplaced"/>
</dbReference>
<name>A0AC34GRR8_9BILA</name>
<organism evidence="1 2">
    <name type="scientific">Panagrolaimus sp. ES5</name>
    <dbReference type="NCBI Taxonomy" id="591445"/>
    <lineage>
        <taxon>Eukaryota</taxon>
        <taxon>Metazoa</taxon>
        <taxon>Ecdysozoa</taxon>
        <taxon>Nematoda</taxon>
        <taxon>Chromadorea</taxon>
        <taxon>Rhabditida</taxon>
        <taxon>Tylenchina</taxon>
        <taxon>Panagrolaimomorpha</taxon>
        <taxon>Panagrolaimoidea</taxon>
        <taxon>Panagrolaimidae</taxon>
        <taxon>Panagrolaimus</taxon>
    </lineage>
</organism>